<feature type="compositionally biased region" description="Polar residues" evidence="4">
    <location>
        <begin position="535"/>
        <end position="544"/>
    </location>
</feature>
<evidence type="ECO:0000313" key="5">
    <source>
        <dbReference type="Proteomes" id="UP000235220"/>
    </source>
</evidence>
<dbReference type="GeneID" id="109018989"/>
<dbReference type="RefSeq" id="XP_018856743.1">
    <property type="nucleotide sequence ID" value="XM_019001198.2"/>
</dbReference>
<proteinExistence type="predicted"/>
<feature type="region of interest" description="Disordered" evidence="4">
    <location>
        <begin position="523"/>
        <end position="544"/>
    </location>
</feature>
<dbReference type="GO" id="GO:0006396">
    <property type="term" value="P:RNA processing"/>
    <property type="evidence" value="ECO:0007669"/>
    <property type="project" value="InterPro"/>
</dbReference>
<feature type="region of interest" description="Disordered" evidence="4">
    <location>
        <begin position="255"/>
        <end position="329"/>
    </location>
</feature>
<feature type="region of interest" description="Disordered" evidence="4">
    <location>
        <begin position="1"/>
        <end position="34"/>
    </location>
</feature>
<dbReference type="Pfam" id="PF05383">
    <property type="entry name" value="La"/>
    <property type="match status" value="1"/>
</dbReference>
<protein>
    <submittedName>
        <fullName evidence="6">La-related protein 1C-like</fullName>
    </submittedName>
</protein>
<dbReference type="SUPFAM" id="SSF46785">
    <property type="entry name" value="Winged helix' DNA-binding domain"/>
    <property type="match status" value="1"/>
</dbReference>
<dbReference type="Proteomes" id="UP000235220">
    <property type="component" value="Chromosome 11"/>
</dbReference>
<evidence type="ECO:0000256" key="1">
    <source>
        <dbReference type="ARBA" id="ARBA00004123"/>
    </source>
</evidence>
<feature type="compositionally biased region" description="Pro residues" evidence="4">
    <location>
        <begin position="211"/>
        <end position="220"/>
    </location>
</feature>
<dbReference type="InterPro" id="IPR036390">
    <property type="entry name" value="WH_DNA-bd_sf"/>
</dbReference>
<feature type="compositionally biased region" description="Polar residues" evidence="4">
    <location>
        <begin position="1"/>
        <end position="12"/>
    </location>
</feature>
<dbReference type="InterPro" id="IPR036388">
    <property type="entry name" value="WH-like_DNA-bd_sf"/>
</dbReference>
<dbReference type="InterPro" id="IPR002344">
    <property type="entry name" value="Lupus_La"/>
</dbReference>
<evidence type="ECO:0000256" key="2">
    <source>
        <dbReference type="ARBA" id="ARBA00022884"/>
    </source>
</evidence>
<dbReference type="SMART" id="SM00715">
    <property type="entry name" value="LA"/>
    <property type="match status" value="1"/>
</dbReference>
<dbReference type="PANTHER" id="PTHR22792">
    <property type="entry name" value="LUPUS LA PROTEIN-RELATED"/>
    <property type="match status" value="1"/>
</dbReference>
<evidence type="ECO:0000256" key="4">
    <source>
        <dbReference type="SAM" id="MobiDB-lite"/>
    </source>
</evidence>
<feature type="compositionally biased region" description="Polar residues" evidence="4">
    <location>
        <begin position="142"/>
        <end position="160"/>
    </location>
</feature>
<organism evidence="5 6">
    <name type="scientific">Juglans regia</name>
    <name type="common">English walnut</name>
    <dbReference type="NCBI Taxonomy" id="51240"/>
    <lineage>
        <taxon>Eukaryota</taxon>
        <taxon>Viridiplantae</taxon>
        <taxon>Streptophyta</taxon>
        <taxon>Embryophyta</taxon>
        <taxon>Tracheophyta</taxon>
        <taxon>Spermatophyta</taxon>
        <taxon>Magnoliopsida</taxon>
        <taxon>eudicotyledons</taxon>
        <taxon>Gunneridae</taxon>
        <taxon>Pentapetalae</taxon>
        <taxon>rosids</taxon>
        <taxon>fabids</taxon>
        <taxon>Fagales</taxon>
        <taxon>Juglandaceae</taxon>
        <taxon>Juglans</taxon>
    </lineage>
</organism>
<feature type="compositionally biased region" description="Low complexity" evidence="4">
    <location>
        <begin position="51"/>
        <end position="64"/>
    </location>
</feature>
<dbReference type="PRINTS" id="PR00302">
    <property type="entry name" value="LUPUSLA"/>
</dbReference>
<dbReference type="KEGG" id="jre:109018989"/>
<evidence type="ECO:0000256" key="3">
    <source>
        <dbReference type="ARBA" id="ARBA00023242"/>
    </source>
</evidence>
<name>A0A2I4HKQ3_JUGRE</name>
<dbReference type="GO" id="GO:0005634">
    <property type="term" value="C:nucleus"/>
    <property type="evidence" value="ECO:0007669"/>
    <property type="project" value="UniProtKB-SubCell"/>
</dbReference>
<feature type="region of interest" description="Disordered" evidence="4">
    <location>
        <begin position="51"/>
        <end position="236"/>
    </location>
</feature>
<dbReference type="InterPro" id="IPR006630">
    <property type="entry name" value="La_HTH"/>
</dbReference>
<dbReference type="Gramene" id="Jr11_19520_p1">
    <property type="protein sequence ID" value="cds.Jr11_19520_p1"/>
    <property type="gene ID" value="Jr11_19520"/>
</dbReference>
<gene>
    <name evidence="6" type="primary">LOC109018989</name>
</gene>
<dbReference type="GO" id="GO:0003723">
    <property type="term" value="F:RNA binding"/>
    <property type="evidence" value="ECO:0000318"/>
    <property type="project" value="GO_Central"/>
</dbReference>
<dbReference type="PROSITE" id="PS50961">
    <property type="entry name" value="HTH_LA"/>
    <property type="match status" value="1"/>
</dbReference>
<keyword evidence="2" id="KW-0694">RNA-binding</keyword>
<dbReference type="GO" id="GO:1990904">
    <property type="term" value="C:ribonucleoprotein complex"/>
    <property type="evidence" value="ECO:0007669"/>
    <property type="project" value="InterPro"/>
</dbReference>
<feature type="compositionally biased region" description="Low complexity" evidence="4">
    <location>
        <begin position="171"/>
        <end position="184"/>
    </location>
</feature>
<comment type="subcellular location">
    <subcellularLocation>
        <location evidence="1">Nucleus</location>
    </subcellularLocation>
</comment>
<dbReference type="InterPro" id="IPR045180">
    <property type="entry name" value="La_dom_prot"/>
</dbReference>
<evidence type="ECO:0000313" key="6">
    <source>
        <dbReference type="RefSeq" id="XP_018856743.1"/>
    </source>
</evidence>
<accession>A0A2I4HKQ3</accession>
<dbReference type="FunFam" id="1.10.10.10:FF:000131">
    <property type="entry name" value="la-related protein 1B isoform X2"/>
    <property type="match status" value="1"/>
</dbReference>
<dbReference type="OrthoDB" id="340227at2759"/>
<dbReference type="STRING" id="51240.A0A2I4HKQ3"/>
<keyword evidence="3" id="KW-0539">Nucleus</keyword>
<keyword evidence="5" id="KW-1185">Reference proteome</keyword>
<sequence>MATTADSPSSPTVPAGRGGENINSPQFRRKHLQSPWAQVVRGQVIDSLSLVHSSPSSSSLSTTSQPEQTPFSDSSPPKTASPSPTPDYSSAGEGSDVNNGNAAPQKKQAWNKHSNRVEVGPVMDAGSWPALSESTKAFPKSSADSSSKIVTDVTVSSTQGPVIPYSPQKQATSSANPSSTTNHTLPVRQRSMKRGGGGNTRGGPAQSGFAHPPPPPPPFPVFQIRPNGYPNMVPGAPDPSFREFPYRSSNWETRPVGGYVSQSHSSNDHRSSSRRGSFGSHQRGDGPYHNNHGGRRDPDRGNYGNARDVHLHPQRAPPRGFVRSSQPNTAAFVTPPPVRPFVNPMAYPEFYYIPTMPMEPFRPFIAHAPPPPLLIPVAEPSLPTLIVNQIEYYFSDENLIKDDFLRSNMDDQGWVLITLIASFRRVKNLTTDINFILDSLKASTLVEVQDDKVRRRSEWKKWIPASALPPSESGFVSPNNSSYDMLSTSFQKIAVEEVDAKRGGVTVKADSISEAVPGRCLTDSYGESHLPNGEISHNTSSKRN</sequence>
<dbReference type="CDD" id="cd07323">
    <property type="entry name" value="LAM"/>
    <property type="match status" value="1"/>
</dbReference>
<dbReference type="AlphaFoldDB" id="A0A2I4HKQ3"/>
<dbReference type="PANTHER" id="PTHR22792:SF155">
    <property type="entry name" value="LA-RELATED PROTEIN 1C-LIKE"/>
    <property type="match status" value="1"/>
</dbReference>
<reference evidence="6" key="1">
    <citation type="submission" date="2025-08" db="UniProtKB">
        <authorList>
            <consortium name="RefSeq"/>
        </authorList>
    </citation>
    <scope>IDENTIFICATION</scope>
    <source>
        <tissue evidence="6">Leaves</tissue>
    </source>
</reference>
<dbReference type="Gene3D" id="1.10.10.10">
    <property type="entry name" value="Winged helix-like DNA-binding domain superfamily/Winged helix DNA-binding domain"/>
    <property type="match status" value="1"/>
</dbReference>
<feature type="compositionally biased region" description="Low complexity" evidence="4">
    <location>
        <begin position="72"/>
        <end position="82"/>
    </location>
</feature>